<dbReference type="Gene3D" id="3.40.50.1820">
    <property type="entry name" value="alpha/beta hydrolase"/>
    <property type="match status" value="1"/>
</dbReference>
<dbReference type="AlphaFoldDB" id="A0A6S7DF68"/>
<accession>A0A6S7DF68</accession>
<reference evidence="1 2" key="1">
    <citation type="submission" date="2020-04" db="EMBL/GenBank/DDBJ databases">
        <authorList>
            <person name="De Canck E."/>
        </authorList>
    </citation>
    <scope>NUCLEOTIDE SEQUENCE [LARGE SCALE GENOMIC DNA]</scope>
    <source>
        <strain evidence="1 2">LMG 26858</strain>
    </source>
</reference>
<protein>
    <submittedName>
        <fullName evidence="1">Uncharacterized protein</fullName>
    </submittedName>
</protein>
<dbReference type="SUPFAM" id="SSF53474">
    <property type="entry name" value="alpha/beta-Hydrolases"/>
    <property type="match status" value="1"/>
</dbReference>
<gene>
    <name evidence="1" type="ORF">LMG26858_02857</name>
</gene>
<name>A0A6S7DF68_9BURK</name>
<dbReference type="EMBL" id="CADILG010000019">
    <property type="protein sequence ID" value="CAB3873597.1"/>
    <property type="molecule type" value="Genomic_DNA"/>
</dbReference>
<evidence type="ECO:0000313" key="1">
    <source>
        <dbReference type="EMBL" id="CAB3873597.1"/>
    </source>
</evidence>
<dbReference type="Proteomes" id="UP000494117">
    <property type="component" value="Unassembled WGS sequence"/>
</dbReference>
<organism evidence="1 2">
    <name type="scientific">Achromobacter anxifer</name>
    <dbReference type="NCBI Taxonomy" id="1287737"/>
    <lineage>
        <taxon>Bacteria</taxon>
        <taxon>Pseudomonadati</taxon>
        <taxon>Pseudomonadota</taxon>
        <taxon>Betaproteobacteria</taxon>
        <taxon>Burkholderiales</taxon>
        <taxon>Alcaligenaceae</taxon>
        <taxon>Achromobacter</taxon>
    </lineage>
</organism>
<evidence type="ECO:0000313" key="2">
    <source>
        <dbReference type="Proteomes" id="UP000494117"/>
    </source>
</evidence>
<sequence length="78" mass="8214">MVAAGRGLLHALPVPQTLPAWLTPSDLAIPGMDQIIAAMPALVPRLRAAEVIPGAGHWLQQEASEAVNKALVDFLRGL</sequence>
<dbReference type="InterPro" id="IPR029058">
    <property type="entry name" value="AB_hydrolase_fold"/>
</dbReference>
<proteinExistence type="predicted"/>
<keyword evidence="2" id="KW-1185">Reference proteome</keyword>